<dbReference type="KEGG" id="aqu:100640819"/>
<dbReference type="EnsemblMetazoa" id="XM_003391823.2">
    <property type="protein sequence ID" value="XP_003391871.2"/>
    <property type="gene ID" value="LOC100640819"/>
</dbReference>
<dbReference type="Proteomes" id="UP000007879">
    <property type="component" value="Unassembled WGS sequence"/>
</dbReference>
<dbReference type="InterPro" id="IPR001424">
    <property type="entry name" value="SOD_Cu_Zn_dom"/>
</dbReference>
<dbReference type="AlphaFoldDB" id="A0AAN0IK31"/>
<protein>
    <recommendedName>
        <fullName evidence="2">Superoxide dismutase copper/zinc binding domain-containing protein</fullName>
    </recommendedName>
</protein>
<dbReference type="GeneID" id="100640819"/>
<dbReference type="SUPFAM" id="SSF49329">
    <property type="entry name" value="Cu,Zn superoxide dismutase-like"/>
    <property type="match status" value="1"/>
</dbReference>
<dbReference type="InterPro" id="IPR018152">
    <property type="entry name" value="SOD_Cu/Zn_BS"/>
</dbReference>
<dbReference type="InterPro" id="IPR036423">
    <property type="entry name" value="SOD-like_Cu/Zn_dom_sf"/>
</dbReference>
<proteinExistence type="predicted"/>
<evidence type="ECO:0000313" key="3">
    <source>
        <dbReference type="EnsemblMetazoa" id="XP_003391871.2"/>
    </source>
</evidence>
<organism evidence="3 4">
    <name type="scientific">Amphimedon queenslandica</name>
    <name type="common">Sponge</name>
    <dbReference type="NCBI Taxonomy" id="400682"/>
    <lineage>
        <taxon>Eukaryota</taxon>
        <taxon>Metazoa</taxon>
        <taxon>Porifera</taxon>
        <taxon>Demospongiae</taxon>
        <taxon>Heteroscleromorpha</taxon>
        <taxon>Haplosclerida</taxon>
        <taxon>Niphatidae</taxon>
        <taxon>Amphimedon</taxon>
    </lineage>
</organism>
<dbReference type="PRINTS" id="PR00068">
    <property type="entry name" value="CUZNDISMTASE"/>
</dbReference>
<dbReference type="GO" id="GO:0005507">
    <property type="term" value="F:copper ion binding"/>
    <property type="evidence" value="ECO:0007669"/>
    <property type="project" value="InterPro"/>
</dbReference>
<dbReference type="RefSeq" id="XP_003391871.2">
    <property type="nucleotide sequence ID" value="XM_003391823.2"/>
</dbReference>
<keyword evidence="4" id="KW-1185">Reference proteome</keyword>
<name>A0AAN0IK31_AMPQE</name>
<evidence type="ECO:0000259" key="2">
    <source>
        <dbReference type="Pfam" id="PF00080"/>
    </source>
</evidence>
<evidence type="ECO:0000256" key="1">
    <source>
        <dbReference type="SAM" id="MobiDB-lite"/>
    </source>
</evidence>
<feature type="domain" description="Superoxide dismutase copper/zinc binding" evidence="2">
    <location>
        <begin position="8"/>
        <end position="94"/>
    </location>
</feature>
<reference evidence="4" key="1">
    <citation type="journal article" date="2010" name="Nature">
        <title>The Amphimedon queenslandica genome and the evolution of animal complexity.</title>
        <authorList>
            <person name="Srivastava M."/>
            <person name="Simakov O."/>
            <person name="Chapman J."/>
            <person name="Fahey B."/>
            <person name="Gauthier M.E."/>
            <person name="Mitros T."/>
            <person name="Richards G.S."/>
            <person name="Conaco C."/>
            <person name="Dacre M."/>
            <person name="Hellsten U."/>
            <person name="Larroux C."/>
            <person name="Putnam N.H."/>
            <person name="Stanke M."/>
            <person name="Adamska M."/>
            <person name="Darling A."/>
            <person name="Degnan S.M."/>
            <person name="Oakley T.H."/>
            <person name="Plachetzki D.C."/>
            <person name="Zhai Y."/>
            <person name="Adamski M."/>
            <person name="Calcino A."/>
            <person name="Cummins S.F."/>
            <person name="Goodstein D.M."/>
            <person name="Harris C."/>
            <person name="Jackson D.J."/>
            <person name="Leys S.P."/>
            <person name="Shu S."/>
            <person name="Woodcroft B.J."/>
            <person name="Vervoort M."/>
            <person name="Kosik K.S."/>
            <person name="Manning G."/>
            <person name="Degnan B.M."/>
            <person name="Rokhsar D.S."/>
        </authorList>
    </citation>
    <scope>NUCLEOTIDE SEQUENCE [LARGE SCALE GENOMIC DNA]</scope>
</reference>
<evidence type="ECO:0000313" key="4">
    <source>
        <dbReference type="Proteomes" id="UP000007879"/>
    </source>
</evidence>
<sequence>EEGIISASKVSSLAPGDHGFHIHQFGDYTSGCVSAGSHFNPAGKNHGRPKDGERHAGDLGNITSTGGDTEIELYDDQIPLTGPNSIIGRSVVVRLSTGCLYMYRNSYENMSHLVSYL</sequence>
<accession>A0AAN0IK31</accession>
<feature type="region of interest" description="Disordered" evidence="1">
    <location>
        <begin position="39"/>
        <end position="68"/>
    </location>
</feature>
<reference evidence="3" key="2">
    <citation type="submission" date="2024-06" db="UniProtKB">
        <authorList>
            <consortium name="EnsemblMetazoa"/>
        </authorList>
    </citation>
    <scope>IDENTIFICATION</scope>
</reference>
<feature type="compositionally biased region" description="Basic and acidic residues" evidence="1">
    <location>
        <begin position="48"/>
        <end position="57"/>
    </location>
</feature>
<dbReference type="PANTHER" id="PTHR10003">
    <property type="entry name" value="SUPEROXIDE DISMUTASE CU-ZN -RELATED"/>
    <property type="match status" value="1"/>
</dbReference>
<dbReference type="Gene3D" id="2.60.40.200">
    <property type="entry name" value="Superoxide dismutase, copper/zinc binding domain"/>
    <property type="match status" value="1"/>
</dbReference>
<dbReference type="CDD" id="cd00305">
    <property type="entry name" value="Cu-Zn_Superoxide_Dismutase"/>
    <property type="match status" value="1"/>
</dbReference>
<dbReference type="Pfam" id="PF00080">
    <property type="entry name" value="Sod_Cu"/>
    <property type="match status" value="1"/>
</dbReference>
<dbReference type="PROSITE" id="PS00087">
    <property type="entry name" value="SOD_CU_ZN_1"/>
    <property type="match status" value="1"/>
</dbReference>
<dbReference type="GO" id="GO:0006801">
    <property type="term" value="P:superoxide metabolic process"/>
    <property type="evidence" value="ECO:0007669"/>
    <property type="project" value="InterPro"/>
</dbReference>
<dbReference type="InterPro" id="IPR024134">
    <property type="entry name" value="SOD_Cu/Zn_/chaperone"/>
</dbReference>